<dbReference type="HOGENOM" id="CLU_038469_0_0_11"/>
<dbReference type="Proteomes" id="UP000017746">
    <property type="component" value="Chromosome"/>
</dbReference>
<dbReference type="Gene3D" id="2.30.320.10">
    <property type="entry name" value="YwqG-like"/>
    <property type="match status" value="1"/>
</dbReference>
<name>U5W1R6_9ACTN</name>
<dbReference type="STRING" id="1246995.AFR_23880"/>
<reference evidence="2 3" key="1">
    <citation type="journal article" date="2014" name="J. Biotechnol.">
        <title>Complete genome sequence of the actinobacterium Actinoplanes friuliensis HAG 010964, producer of the lipopeptide antibiotic friulimycin.</title>
        <authorList>
            <person name="Ruckert C."/>
            <person name="Szczepanowski R."/>
            <person name="Albersmeier A."/>
            <person name="Goesmann A."/>
            <person name="Fischer N."/>
            <person name="Steinkamper A."/>
            <person name="Puhler A."/>
            <person name="Biener R."/>
            <person name="Schwartz D."/>
            <person name="Kalinowski J."/>
        </authorList>
    </citation>
    <scope>NUCLEOTIDE SEQUENCE [LARGE SCALE GENOMIC DNA]</scope>
    <source>
        <strain evidence="2 3">DSM 7358</strain>
    </source>
</reference>
<evidence type="ECO:0000313" key="2">
    <source>
        <dbReference type="EMBL" id="AGZ43044.1"/>
    </source>
</evidence>
<dbReference type="PATRIC" id="fig|1246995.3.peg.4837"/>
<dbReference type="EMBL" id="CP006272">
    <property type="protein sequence ID" value="AGZ43044.1"/>
    <property type="molecule type" value="Genomic_DNA"/>
</dbReference>
<evidence type="ECO:0000313" key="3">
    <source>
        <dbReference type="Proteomes" id="UP000017746"/>
    </source>
</evidence>
<dbReference type="OrthoDB" id="4332009at2"/>
<keyword evidence="3" id="KW-1185">Reference proteome</keyword>
<gene>
    <name evidence="2" type="ORF">AFR_23880</name>
</gene>
<dbReference type="SUPFAM" id="SSF103032">
    <property type="entry name" value="Hypothetical protein YwqG"/>
    <property type="match status" value="1"/>
</dbReference>
<feature type="compositionally biased region" description="Basic and acidic residues" evidence="1">
    <location>
        <begin position="292"/>
        <end position="301"/>
    </location>
</feature>
<feature type="region of interest" description="Disordered" evidence="1">
    <location>
        <begin position="292"/>
        <end position="312"/>
    </location>
</feature>
<dbReference type="KEGG" id="afs:AFR_23880"/>
<evidence type="ECO:0008006" key="4">
    <source>
        <dbReference type="Google" id="ProtNLM"/>
    </source>
</evidence>
<accession>U5W1R6</accession>
<proteinExistence type="predicted"/>
<feature type="region of interest" description="Disordered" evidence="1">
    <location>
        <begin position="26"/>
        <end position="52"/>
    </location>
</feature>
<dbReference type="RefSeq" id="WP_023363634.1">
    <property type="nucleotide sequence ID" value="NC_022657.1"/>
</dbReference>
<sequence>MITPPPPPEFLAHLPELTAFARTTTRLHPRPGPVTAAESHIGGPLRWPADEPWPTCTTPVLVREDVPLPDELLERLRAADANREQQPVLTREQNEVRAEIARFVGEGYTGFGSFGDGPVMGHRYAARPHPVPNPMVAVAQLRASDIPDLPRPDGADLLQVLWCPGDHATQPAGPVLHLRWRHEAGISAPSAVPPVGEIGREALVPRPCRLHPEQVVEYPFPEELPQDLLDRVDTWDDKWPEATYVDVAMAPGWKVGGYADWSLTGLGETPCPVCAEPADLLLVIDSEEFDSTSRERWRPADDPDPESSAQPTGVVVGRWGALRIFACLRCPGTPYVVDQQ</sequence>
<evidence type="ECO:0000256" key="1">
    <source>
        <dbReference type="SAM" id="MobiDB-lite"/>
    </source>
</evidence>
<dbReference type="eggNOG" id="COG3878">
    <property type="taxonomic scope" value="Bacteria"/>
</dbReference>
<dbReference type="InterPro" id="IPR035948">
    <property type="entry name" value="YwqG-like_sf"/>
</dbReference>
<dbReference type="AlphaFoldDB" id="U5W1R6"/>
<organism evidence="2 3">
    <name type="scientific">Actinoplanes friuliensis DSM 7358</name>
    <dbReference type="NCBI Taxonomy" id="1246995"/>
    <lineage>
        <taxon>Bacteria</taxon>
        <taxon>Bacillati</taxon>
        <taxon>Actinomycetota</taxon>
        <taxon>Actinomycetes</taxon>
        <taxon>Micromonosporales</taxon>
        <taxon>Micromonosporaceae</taxon>
        <taxon>Actinoplanes</taxon>
    </lineage>
</organism>
<protein>
    <recommendedName>
        <fullName evidence="4">DUF1963 domain-containing protein</fullName>
    </recommendedName>
</protein>